<feature type="chain" id="PRO_5028847965" evidence="1">
    <location>
        <begin position="20"/>
        <end position="84"/>
    </location>
</feature>
<dbReference type="AlphaFoldDB" id="A0A7E4W0I6"/>
<keyword evidence="1" id="KW-0732">Signal</keyword>
<evidence type="ECO:0000313" key="3">
    <source>
        <dbReference type="WBParaSite" id="Pan_g5146.t1"/>
    </source>
</evidence>
<evidence type="ECO:0000313" key="2">
    <source>
        <dbReference type="Proteomes" id="UP000492821"/>
    </source>
</evidence>
<protein>
    <submittedName>
        <fullName evidence="3">Transmembrane protein</fullName>
    </submittedName>
</protein>
<evidence type="ECO:0000256" key="1">
    <source>
        <dbReference type="SAM" id="SignalP"/>
    </source>
</evidence>
<name>A0A7E4W0I6_PANRE</name>
<reference evidence="3" key="2">
    <citation type="submission" date="2020-10" db="UniProtKB">
        <authorList>
            <consortium name="WormBaseParasite"/>
        </authorList>
    </citation>
    <scope>IDENTIFICATION</scope>
</reference>
<dbReference type="Proteomes" id="UP000492821">
    <property type="component" value="Unassembled WGS sequence"/>
</dbReference>
<sequence>MIRAVALAVLFVAFAVVTAVLEDAWTDPVIRVLRSAEAPTNDFIDINVTISTNETVSVVQEASAACHIYTPLAAFIAAIVSFLL</sequence>
<feature type="signal peptide" evidence="1">
    <location>
        <begin position="1"/>
        <end position="19"/>
    </location>
</feature>
<keyword evidence="2" id="KW-1185">Reference proteome</keyword>
<dbReference type="WBParaSite" id="Pan_g5146.t1">
    <property type="protein sequence ID" value="Pan_g5146.t1"/>
    <property type="gene ID" value="Pan_g5146"/>
</dbReference>
<proteinExistence type="predicted"/>
<reference evidence="2" key="1">
    <citation type="journal article" date="2013" name="Genetics">
        <title>The draft genome and transcriptome of Panagrellus redivivus are shaped by the harsh demands of a free-living lifestyle.</title>
        <authorList>
            <person name="Srinivasan J."/>
            <person name="Dillman A.R."/>
            <person name="Macchietto M.G."/>
            <person name="Heikkinen L."/>
            <person name="Lakso M."/>
            <person name="Fracchia K.M."/>
            <person name="Antoshechkin I."/>
            <person name="Mortazavi A."/>
            <person name="Wong G."/>
            <person name="Sternberg P.W."/>
        </authorList>
    </citation>
    <scope>NUCLEOTIDE SEQUENCE [LARGE SCALE GENOMIC DNA]</scope>
    <source>
        <strain evidence="2">MT8872</strain>
    </source>
</reference>
<accession>A0A7E4W0I6</accession>
<organism evidence="2 3">
    <name type="scientific">Panagrellus redivivus</name>
    <name type="common">Microworm</name>
    <dbReference type="NCBI Taxonomy" id="6233"/>
    <lineage>
        <taxon>Eukaryota</taxon>
        <taxon>Metazoa</taxon>
        <taxon>Ecdysozoa</taxon>
        <taxon>Nematoda</taxon>
        <taxon>Chromadorea</taxon>
        <taxon>Rhabditida</taxon>
        <taxon>Tylenchina</taxon>
        <taxon>Panagrolaimomorpha</taxon>
        <taxon>Panagrolaimoidea</taxon>
        <taxon>Panagrolaimidae</taxon>
        <taxon>Panagrellus</taxon>
    </lineage>
</organism>